<dbReference type="Proteomes" id="UP000007752">
    <property type="component" value="Chromosome 7"/>
</dbReference>
<dbReference type="AlphaFoldDB" id="A3BJQ1"/>
<dbReference type="InterPro" id="IPR022142">
    <property type="entry name" value="DUF3673"/>
</dbReference>
<organism evidence="1">
    <name type="scientific">Oryza sativa subsp. japonica</name>
    <name type="common">Rice</name>
    <dbReference type="NCBI Taxonomy" id="39947"/>
    <lineage>
        <taxon>Eukaryota</taxon>
        <taxon>Viridiplantae</taxon>
        <taxon>Streptophyta</taxon>
        <taxon>Embryophyta</taxon>
        <taxon>Tracheophyta</taxon>
        <taxon>Spermatophyta</taxon>
        <taxon>Magnoliopsida</taxon>
        <taxon>Liliopsida</taxon>
        <taxon>Poales</taxon>
        <taxon>Poaceae</taxon>
        <taxon>BOP clade</taxon>
        <taxon>Oryzoideae</taxon>
        <taxon>Oryzeae</taxon>
        <taxon>Oryzinae</taxon>
        <taxon>Oryza</taxon>
        <taxon>Oryza sativa</taxon>
    </lineage>
</organism>
<name>A3BJQ1_ORYSJ</name>
<protein>
    <submittedName>
        <fullName evidence="1">Uncharacterized protein</fullName>
    </submittedName>
</protein>
<gene>
    <name evidence="1" type="ORF">OsJ_24230</name>
</gene>
<dbReference type="Pfam" id="PF12425">
    <property type="entry name" value="DUF3673"/>
    <property type="match status" value="1"/>
</dbReference>
<accession>A3BJQ1</accession>
<reference evidence="1" key="1">
    <citation type="journal article" date="2005" name="PLoS Biol.">
        <title>The genomes of Oryza sativa: a history of duplications.</title>
        <authorList>
            <person name="Yu J."/>
            <person name="Wang J."/>
            <person name="Lin W."/>
            <person name="Li S."/>
            <person name="Li H."/>
            <person name="Zhou J."/>
            <person name="Ni P."/>
            <person name="Dong W."/>
            <person name="Hu S."/>
            <person name="Zeng C."/>
            <person name="Zhang J."/>
            <person name="Zhang Y."/>
            <person name="Li R."/>
            <person name="Xu Z."/>
            <person name="Li S."/>
            <person name="Li X."/>
            <person name="Zheng H."/>
            <person name="Cong L."/>
            <person name="Lin L."/>
            <person name="Yin J."/>
            <person name="Geng J."/>
            <person name="Li G."/>
            <person name="Shi J."/>
            <person name="Liu J."/>
            <person name="Lv H."/>
            <person name="Li J."/>
            <person name="Wang J."/>
            <person name="Deng Y."/>
            <person name="Ran L."/>
            <person name="Shi X."/>
            <person name="Wang X."/>
            <person name="Wu Q."/>
            <person name="Li C."/>
            <person name="Ren X."/>
            <person name="Wang J."/>
            <person name="Wang X."/>
            <person name="Li D."/>
            <person name="Liu D."/>
            <person name="Zhang X."/>
            <person name="Ji Z."/>
            <person name="Zhao W."/>
            <person name="Sun Y."/>
            <person name="Zhang Z."/>
            <person name="Bao J."/>
            <person name="Han Y."/>
            <person name="Dong L."/>
            <person name="Ji J."/>
            <person name="Chen P."/>
            <person name="Wu S."/>
            <person name="Liu J."/>
            <person name="Xiao Y."/>
            <person name="Bu D."/>
            <person name="Tan J."/>
            <person name="Yang L."/>
            <person name="Ye C."/>
            <person name="Zhang J."/>
            <person name="Xu J."/>
            <person name="Zhou Y."/>
            <person name="Yu Y."/>
            <person name="Zhang B."/>
            <person name="Zhuang S."/>
            <person name="Wei H."/>
            <person name="Liu B."/>
            <person name="Lei M."/>
            <person name="Yu H."/>
            <person name="Li Y."/>
            <person name="Xu H."/>
            <person name="Wei S."/>
            <person name="He X."/>
            <person name="Fang L."/>
            <person name="Zhang Z."/>
            <person name="Zhang Y."/>
            <person name="Huang X."/>
            <person name="Su Z."/>
            <person name="Tong W."/>
            <person name="Li J."/>
            <person name="Tong Z."/>
            <person name="Li S."/>
            <person name="Ye J."/>
            <person name="Wang L."/>
            <person name="Fang L."/>
            <person name="Lei T."/>
            <person name="Chen C."/>
            <person name="Chen H."/>
            <person name="Xu Z."/>
            <person name="Li H."/>
            <person name="Huang H."/>
            <person name="Zhang F."/>
            <person name="Xu H."/>
            <person name="Li N."/>
            <person name="Zhao C."/>
            <person name="Li S."/>
            <person name="Dong L."/>
            <person name="Huang Y."/>
            <person name="Li L."/>
            <person name="Xi Y."/>
            <person name="Qi Q."/>
            <person name="Li W."/>
            <person name="Zhang B."/>
            <person name="Hu W."/>
            <person name="Zhang Y."/>
            <person name="Tian X."/>
            <person name="Jiao Y."/>
            <person name="Liang X."/>
            <person name="Jin J."/>
            <person name="Gao L."/>
            <person name="Zheng W."/>
            <person name="Hao B."/>
            <person name="Liu S."/>
            <person name="Wang W."/>
            <person name="Yuan L."/>
            <person name="Cao M."/>
            <person name="McDermott J."/>
            <person name="Samudrala R."/>
            <person name="Wang J."/>
            <person name="Wong G.K."/>
            <person name="Yang H."/>
        </authorList>
    </citation>
    <scope>NUCLEOTIDE SEQUENCE [LARGE SCALE GENOMIC DNA]</scope>
</reference>
<proteinExistence type="predicted"/>
<sequence length="174" mass="19382">MTMCDEDIPATLDVNKGDGVRHTSHKENEDDVNQVDGLCISKNDQAYHSPITRSVLGKYNKRCTPEDIITTPRRMGYVEDDKGYTEEESAHAQQAAVYANKKMVYAAKAQVPRLVRPASQETGCMAYIVGKRTSLVSNASNPTSILLACMAYIVGKRDKSSFQRIKPHLNIIFQ</sequence>
<evidence type="ECO:0000313" key="1">
    <source>
        <dbReference type="EMBL" id="EAZ39790.1"/>
    </source>
</evidence>
<reference evidence="1" key="2">
    <citation type="submission" date="2008-12" db="EMBL/GenBank/DDBJ databases">
        <title>Improved gene annotation of the rice (Oryza sativa) genomes.</title>
        <authorList>
            <person name="Wang J."/>
            <person name="Li R."/>
            <person name="Fan W."/>
            <person name="Huang Q."/>
            <person name="Zhang J."/>
            <person name="Zhou Y."/>
            <person name="Hu Y."/>
            <person name="Zi S."/>
            <person name="Li J."/>
            <person name="Ni P."/>
            <person name="Zheng H."/>
            <person name="Zhang Y."/>
            <person name="Zhao M."/>
            <person name="Hao Q."/>
            <person name="McDermott J."/>
            <person name="Samudrala R."/>
            <person name="Kristiansen K."/>
            <person name="Wong G.K.-S."/>
        </authorList>
    </citation>
    <scope>NUCLEOTIDE SEQUENCE</scope>
</reference>
<dbReference type="EMBL" id="CM000144">
    <property type="protein sequence ID" value="EAZ39790.1"/>
    <property type="molecule type" value="Genomic_DNA"/>
</dbReference>